<reference evidence="5" key="1">
    <citation type="submission" date="2019-08" db="EMBL/GenBank/DDBJ databases">
        <title>The genome of the North American firefly Photinus pyralis.</title>
        <authorList>
            <consortium name="Photinus pyralis genome working group"/>
            <person name="Fallon T.R."/>
            <person name="Sander Lower S.E."/>
            <person name="Weng J.-K."/>
        </authorList>
    </citation>
    <scope>NUCLEOTIDE SEQUENCE</scope>
    <source>
        <strain evidence="5">TRF0915ILg1</strain>
        <tissue evidence="5">Whole body</tissue>
    </source>
</reference>
<evidence type="ECO:0000256" key="3">
    <source>
        <dbReference type="SAM" id="Coils"/>
    </source>
</evidence>
<evidence type="ECO:0000256" key="4">
    <source>
        <dbReference type="SAM" id="MobiDB-lite"/>
    </source>
</evidence>
<dbReference type="Proteomes" id="UP000801492">
    <property type="component" value="Unassembled WGS sequence"/>
</dbReference>
<dbReference type="OrthoDB" id="10059415at2759"/>
<sequence>MYEQLDISIQDLERANHRLALEHSADKKHIKSLTATIETLELKCEELQGTIDDLNLQLNTYKRKALKSSDSITSRTVNRRKSNCEDEANCHNRPISPDSSTQGT</sequence>
<name>A0A8K0CT58_IGNLU</name>
<feature type="coiled-coil region" evidence="3">
    <location>
        <begin position="2"/>
        <end position="64"/>
    </location>
</feature>
<dbReference type="PANTHER" id="PTHR19232:SF7">
    <property type="entry name" value="CENTROCORTIN, ISOFORM A"/>
    <property type="match status" value="1"/>
</dbReference>
<dbReference type="InterPro" id="IPR026079">
    <property type="entry name" value="CDR2"/>
</dbReference>
<evidence type="ECO:0000256" key="1">
    <source>
        <dbReference type="ARBA" id="ARBA00009019"/>
    </source>
</evidence>
<gene>
    <name evidence="5" type="ORF">ILUMI_15321</name>
</gene>
<keyword evidence="2 3" id="KW-0175">Coiled coil</keyword>
<proteinExistence type="inferred from homology"/>
<evidence type="ECO:0000256" key="2">
    <source>
        <dbReference type="ARBA" id="ARBA00023054"/>
    </source>
</evidence>
<comment type="similarity">
    <text evidence="1">Belongs to the CDR2 family.</text>
</comment>
<evidence type="ECO:0000313" key="6">
    <source>
        <dbReference type="Proteomes" id="UP000801492"/>
    </source>
</evidence>
<feature type="region of interest" description="Disordered" evidence="4">
    <location>
        <begin position="68"/>
        <end position="104"/>
    </location>
</feature>
<evidence type="ECO:0000313" key="5">
    <source>
        <dbReference type="EMBL" id="KAF2890852.1"/>
    </source>
</evidence>
<comment type="caution">
    <text evidence="5">The sequence shown here is derived from an EMBL/GenBank/DDBJ whole genome shotgun (WGS) entry which is preliminary data.</text>
</comment>
<protein>
    <submittedName>
        <fullName evidence="5">Uncharacterized protein</fullName>
    </submittedName>
</protein>
<dbReference type="AlphaFoldDB" id="A0A8K0CT58"/>
<dbReference type="PANTHER" id="PTHR19232">
    <property type="entry name" value="CENTROCORTIN FAMILY MEMBER"/>
    <property type="match status" value="1"/>
</dbReference>
<accession>A0A8K0CT58</accession>
<keyword evidence="6" id="KW-1185">Reference proteome</keyword>
<feature type="non-terminal residue" evidence="5">
    <location>
        <position position="104"/>
    </location>
</feature>
<organism evidence="5 6">
    <name type="scientific">Ignelater luminosus</name>
    <name type="common">Cucubano</name>
    <name type="synonym">Pyrophorus luminosus</name>
    <dbReference type="NCBI Taxonomy" id="2038154"/>
    <lineage>
        <taxon>Eukaryota</taxon>
        <taxon>Metazoa</taxon>
        <taxon>Ecdysozoa</taxon>
        <taxon>Arthropoda</taxon>
        <taxon>Hexapoda</taxon>
        <taxon>Insecta</taxon>
        <taxon>Pterygota</taxon>
        <taxon>Neoptera</taxon>
        <taxon>Endopterygota</taxon>
        <taxon>Coleoptera</taxon>
        <taxon>Polyphaga</taxon>
        <taxon>Elateriformia</taxon>
        <taxon>Elateroidea</taxon>
        <taxon>Elateridae</taxon>
        <taxon>Agrypninae</taxon>
        <taxon>Pyrophorini</taxon>
        <taxon>Ignelater</taxon>
    </lineage>
</organism>
<dbReference type="EMBL" id="VTPC01045230">
    <property type="protein sequence ID" value="KAF2890852.1"/>
    <property type="molecule type" value="Genomic_DNA"/>
</dbReference>